<evidence type="ECO:0000313" key="24">
    <source>
        <dbReference type="Proteomes" id="UP000799766"/>
    </source>
</evidence>
<dbReference type="CDD" id="cd00067">
    <property type="entry name" value="GAL4"/>
    <property type="match status" value="1"/>
</dbReference>
<evidence type="ECO:0000256" key="17">
    <source>
        <dbReference type="ARBA" id="ARBA00031083"/>
    </source>
</evidence>
<keyword evidence="24" id="KW-1185">Reference proteome</keyword>
<reference evidence="23" key="1">
    <citation type="journal article" date="2020" name="Stud. Mycol.">
        <title>101 Dothideomycetes genomes: a test case for predicting lifestyles and emergence of pathogens.</title>
        <authorList>
            <person name="Haridas S."/>
            <person name="Albert R."/>
            <person name="Binder M."/>
            <person name="Bloem J."/>
            <person name="Labutti K."/>
            <person name="Salamov A."/>
            <person name="Andreopoulos B."/>
            <person name="Baker S."/>
            <person name="Barry K."/>
            <person name="Bills G."/>
            <person name="Bluhm B."/>
            <person name="Cannon C."/>
            <person name="Castanera R."/>
            <person name="Culley D."/>
            <person name="Daum C."/>
            <person name="Ezra D."/>
            <person name="Gonzalez J."/>
            <person name="Henrissat B."/>
            <person name="Kuo A."/>
            <person name="Liang C."/>
            <person name="Lipzen A."/>
            <person name="Lutzoni F."/>
            <person name="Magnuson J."/>
            <person name="Mondo S."/>
            <person name="Nolan M."/>
            <person name="Ohm R."/>
            <person name="Pangilinan J."/>
            <person name="Park H.-J."/>
            <person name="Ramirez L."/>
            <person name="Alfaro M."/>
            <person name="Sun H."/>
            <person name="Tritt A."/>
            <person name="Yoshinaga Y."/>
            <person name="Zwiers L.-H."/>
            <person name="Turgeon B."/>
            <person name="Goodwin S."/>
            <person name="Spatafora J."/>
            <person name="Crous P."/>
            <person name="Grigoriev I."/>
        </authorList>
    </citation>
    <scope>NUCLEOTIDE SEQUENCE</scope>
    <source>
        <strain evidence="23">ATCC 16933</strain>
    </source>
</reference>
<evidence type="ECO:0000256" key="3">
    <source>
        <dbReference type="ARBA" id="ARBA00004123"/>
    </source>
</evidence>
<keyword evidence="11" id="KW-0223">Dioxygenase</keyword>
<dbReference type="PROSITE" id="PS50016">
    <property type="entry name" value="ZF_PHD_2"/>
    <property type="match status" value="1"/>
</dbReference>
<comment type="cofactor">
    <cofactor evidence="1">
        <name>Fe(2+)</name>
        <dbReference type="ChEBI" id="CHEBI:29033"/>
    </cofactor>
</comment>
<keyword evidence="14" id="KW-0805">Transcription regulation</keyword>
<evidence type="ECO:0000256" key="20">
    <source>
        <dbReference type="SAM" id="MobiDB-lite"/>
    </source>
</evidence>
<feature type="compositionally biased region" description="Basic and acidic residues" evidence="20">
    <location>
        <begin position="633"/>
        <end position="646"/>
    </location>
</feature>
<proteinExistence type="inferred from homology"/>
<evidence type="ECO:0000256" key="5">
    <source>
        <dbReference type="ARBA" id="ARBA00013246"/>
    </source>
</evidence>
<feature type="region of interest" description="Disordered" evidence="20">
    <location>
        <begin position="1312"/>
        <end position="1592"/>
    </location>
</feature>
<gene>
    <name evidence="23" type="ORF">BDY21DRAFT_380901</name>
</gene>
<keyword evidence="16" id="KW-0539">Nucleus</keyword>
<feature type="compositionally biased region" description="Polar residues" evidence="20">
    <location>
        <begin position="1390"/>
        <end position="1414"/>
    </location>
</feature>
<dbReference type="CDD" id="cd15517">
    <property type="entry name" value="PHD_TCF19_like"/>
    <property type="match status" value="1"/>
</dbReference>
<evidence type="ECO:0000256" key="15">
    <source>
        <dbReference type="ARBA" id="ARBA00023163"/>
    </source>
</evidence>
<dbReference type="SMART" id="SM00558">
    <property type="entry name" value="JmjC"/>
    <property type="match status" value="1"/>
</dbReference>
<feature type="compositionally biased region" description="Polar residues" evidence="20">
    <location>
        <begin position="345"/>
        <end position="356"/>
    </location>
</feature>
<dbReference type="GO" id="GO:0008270">
    <property type="term" value="F:zinc ion binding"/>
    <property type="evidence" value="ECO:0007669"/>
    <property type="project" value="UniProtKB-KW"/>
</dbReference>
<feature type="compositionally biased region" description="Basic and acidic residues" evidence="20">
    <location>
        <begin position="1571"/>
        <end position="1584"/>
    </location>
</feature>
<feature type="region of interest" description="Disordered" evidence="20">
    <location>
        <begin position="1180"/>
        <end position="1210"/>
    </location>
</feature>
<dbReference type="InterPro" id="IPR003347">
    <property type="entry name" value="JmjC_dom"/>
</dbReference>
<name>A0A6A6NV98_9PEZI</name>
<dbReference type="Proteomes" id="UP000799766">
    <property type="component" value="Unassembled WGS sequence"/>
</dbReference>
<sequence length="1612" mass="176565">MSARAPFVPGTSFKQRVAPPLVRPTTPPRRPCEYIEPITPPPTQSGHPLPPSFLPSQQAKHAATSIASNSPFIDSNRRNDYAQQLVDVPGVAAGGSLPPSARADNDEALLKSPIEALASVASTAPAMNPPSATGPHIQFREAEPRRRSFHTMANGNSVTANTVASNPGLEHRERPVKRAKSEALPSPQFVVGASRPATSHVFSMDWSAYNVEKRSDGDYLEQLNDAARPLQSSHSDQQIGEAELLLNLFCERRHSTADGRPPSAHQPAHPSTVASTPHHNRSTSLQFPAQSYAQYAGNSSGTSPYLPLYVPNGEPVVTFASGNGDASEFSNPPQPDNRAPLEEMANNTGDQGTQPSLKPRKAQGWPKGKPRGPRGRGGGKSRRSSGQTRGGTSNALRHSRPNSESNSSNSVTAHNTPPDVRKELAQRKRRNSIHNHAEAAAEGGGAVGRRTSVPPGVSMVVHPSLIKEVGQPAKPVKAEEQVTVCAGCSMTQNAAPGTNESWVSCDGCKQWFHFACAGFKNEREVRSVDKFFCRSCKPTHGPTTFVRKSARARTDVDYAGLNEGVLRTSDDTPEHHYIKFFKDGTMKFLPESFPRMPPELISSDYFEKAGGMHEPIVIPSVLNPRPKPPFLPKNDDDDKPDKREDPEGPFEYEYMPDDGQDKLDMVIPRGLTVRRVAQLLGPDEKIEVIDVKSQEADKRWSMRKWADYYEQPGDKPIRNVISLEISGSKLGRLIRRPKIVRDLDLVDTVWPEEELAKGSYPKVQFYCLMSVADSYTDFHIDFGGSSVYYHIVRGKKTFFFIPPHQKHLKKYEDWCRSPAQNYTWLPDQTKECYRVDLSEGDTMLIPSGWIHAVWTPENSLVIGGNFLTRLHFGMQLRIHEIEKITKVPRKFRYPFFQKALWYAVIDYLHRDPLPPSVAQDFYEGKQFRRQVPIYQEVNKFGHNSDPGPENYHARYYSKAELDGWHELANFIFRTVMISMGRVEGISNDVRAAVTRSIPKGSGDPLEIVKTFAMWAAWKRGNEDIPQWAHPDAILPEENEQKKLSGAALKRLERQEAIEAYKVAPDRQSARQRSKAEAAAAAAAAAAARANAEKEKTAFDSPAVDTATTPVKPAGAAFSTPKTSVLGPKRVACDPCRRRRIRCKHKDEVVAANEGVASSPFNASNSTVQVIIDTSPRHLVNKQSTTDTPRVVNVKEQSGDDAEDGDAKKGKSRTKACYECRRSKRRCIHDEHGNVDPRKAAEQPLRRGSGAHKKQPSLGENGVIMLPKRTKRESDASDGPLPDTMLLDGEDGEQDSVHLLPVNVASAAAGQPFRLENEATRNGYGNPQALAKTENQRSVEREPNGVRPPSQDSGMDIDPALTSPHPDAAVESTEMNGVEHARDGESPSPGVRQQTLKAQASSAPVAPNQPSSSPLSDVAPSPSQEVVRGPVSASSAPAAVRPEEAAGAAPEAKSEPRPRRKSTLENDEPKTPVQQMRHSVRTAKPVERFTETFHPRSGPSGSHRRANGAAKTSPAQDGAGLPPSLAARSKGKSGSPDGTVALKRKQSVGAATAKTPVPAKRARTAEAGGAVKEVDRDRAKVKTPVEETQEEASLRLARELAGEEYGLRRRRSK</sequence>
<evidence type="ECO:0000256" key="19">
    <source>
        <dbReference type="PROSITE-ProRule" id="PRU00146"/>
    </source>
</evidence>
<dbReference type="PANTHER" id="PTHR23123">
    <property type="entry name" value="PHD/F-BOX CONTAINING PROTEIN"/>
    <property type="match status" value="1"/>
</dbReference>
<comment type="similarity">
    <text evidence="4">Belongs to the JHDM1 histone demethylase family.</text>
</comment>
<dbReference type="InterPro" id="IPR050690">
    <property type="entry name" value="JHDM1_Histone_Demethylase"/>
</dbReference>
<keyword evidence="15" id="KW-0804">Transcription</keyword>
<dbReference type="Pfam" id="PF02373">
    <property type="entry name" value="JmjC"/>
    <property type="match status" value="1"/>
</dbReference>
<evidence type="ECO:0000256" key="10">
    <source>
        <dbReference type="ARBA" id="ARBA00022853"/>
    </source>
</evidence>
<keyword evidence="10" id="KW-0156">Chromatin regulator</keyword>
<feature type="compositionally biased region" description="Pro residues" evidence="20">
    <location>
        <begin position="38"/>
        <end position="53"/>
    </location>
</feature>
<feature type="domain" description="JmjC" evidence="22">
    <location>
        <begin position="725"/>
        <end position="883"/>
    </location>
</feature>
<dbReference type="GO" id="GO:0005634">
    <property type="term" value="C:nucleus"/>
    <property type="evidence" value="ECO:0007669"/>
    <property type="project" value="UniProtKB-SubCell"/>
</dbReference>
<keyword evidence="9" id="KW-0862">Zinc</keyword>
<feature type="domain" description="PHD-type" evidence="21">
    <location>
        <begin position="482"/>
        <end position="539"/>
    </location>
</feature>
<feature type="compositionally biased region" description="Polar residues" evidence="20">
    <location>
        <begin position="272"/>
        <end position="283"/>
    </location>
</feature>
<feature type="region of interest" description="Disordered" evidence="20">
    <location>
        <begin position="618"/>
        <end position="659"/>
    </location>
</feature>
<evidence type="ECO:0000256" key="14">
    <source>
        <dbReference type="ARBA" id="ARBA00023015"/>
    </source>
</evidence>
<dbReference type="Pfam" id="PF17811">
    <property type="entry name" value="JHD"/>
    <property type="match status" value="1"/>
</dbReference>
<dbReference type="SUPFAM" id="SSF57903">
    <property type="entry name" value="FYVE/PHD zinc finger"/>
    <property type="match status" value="1"/>
</dbReference>
<dbReference type="Pfam" id="PF00628">
    <property type="entry name" value="PHD"/>
    <property type="match status" value="1"/>
</dbReference>
<comment type="subcellular location">
    <subcellularLocation>
        <location evidence="3">Nucleus</location>
    </subcellularLocation>
</comment>
<evidence type="ECO:0000256" key="2">
    <source>
        <dbReference type="ARBA" id="ARBA00003909"/>
    </source>
</evidence>
<dbReference type="OrthoDB" id="5876800at2759"/>
<feature type="region of interest" description="Disordered" evidence="20">
    <location>
        <begin position="255"/>
        <end position="283"/>
    </location>
</feature>
<evidence type="ECO:0000256" key="18">
    <source>
        <dbReference type="ARBA" id="ARBA00047915"/>
    </source>
</evidence>
<dbReference type="PROSITE" id="PS01359">
    <property type="entry name" value="ZF_PHD_1"/>
    <property type="match status" value="1"/>
</dbReference>
<dbReference type="EC" id="1.14.11.27" evidence="5"/>
<evidence type="ECO:0000256" key="9">
    <source>
        <dbReference type="ARBA" id="ARBA00022833"/>
    </source>
</evidence>
<evidence type="ECO:0000313" key="23">
    <source>
        <dbReference type="EMBL" id="KAF2455414.1"/>
    </source>
</evidence>
<keyword evidence="12" id="KW-0560">Oxidoreductase</keyword>
<protein>
    <recommendedName>
        <fullName evidence="6">JmjC domain-containing histone demethylation protein 1</fullName>
        <ecNumber evidence="5">1.14.11.27</ecNumber>
    </recommendedName>
    <alternativeName>
        <fullName evidence="17">[Histone-H3]-lysine-36 demethylase 1</fullName>
    </alternativeName>
</protein>
<comment type="catalytic activity">
    <reaction evidence="18">
        <text>N(6),N(6)-dimethyl-L-lysyl(36)-[histone H3] + 2 2-oxoglutarate + 2 O2 = L-lysyl(36)-[histone H3] + 2 formaldehyde + 2 succinate + 2 CO2</text>
        <dbReference type="Rhea" id="RHEA:42032"/>
        <dbReference type="Rhea" id="RHEA-COMP:9785"/>
        <dbReference type="Rhea" id="RHEA-COMP:9787"/>
        <dbReference type="ChEBI" id="CHEBI:15379"/>
        <dbReference type="ChEBI" id="CHEBI:16526"/>
        <dbReference type="ChEBI" id="CHEBI:16810"/>
        <dbReference type="ChEBI" id="CHEBI:16842"/>
        <dbReference type="ChEBI" id="CHEBI:29969"/>
        <dbReference type="ChEBI" id="CHEBI:30031"/>
        <dbReference type="ChEBI" id="CHEBI:61976"/>
        <dbReference type="EC" id="1.14.11.27"/>
    </reaction>
</comment>
<dbReference type="Gene3D" id="2.60.120.650">
    <property type="entry name" value="Cupin"/>
    <property type="match status" value="2"/>
</dbReference>
<evidence type="ECO:0000256" key="6">
    <source>
        <dbReference type="ARBA" id="ARBA00015153"/>
    </source>
</evidence>
<dbReference type="GO" id="GO:0000981">
    <property type="term" value="F:DNA-binding transcription factor activity, RNA polymerase II-specific"/>
    <property type="evidence" value="ECO:0007669"/>
    <property type="project" value="InterPro"/>
</dbReference>
<evidence type="ECO:0000256" key="13">
    <source>
        <dbReference type="ARBA" id="ARBA00023004"/>
    </source>
</evidence>
<feature type="compositionally biased region" description="Basic residues" evidence="20">
    <location>
        <begin position="368"/>
        <end position="383"/>
    </location>
</feature>
<dbReference type="EMBL" id="MU001687">
    <property type="protein sequence ID" value="KAF2455414.1"/>
    <property type="molecule type" value="Genomic_DNA"/>
</dbReference>
<keyword evidence="8 19" id="KW-0863">Zinc-finger</keyword>
<dbReference type="InterPro" id="IPR019786">
    <property type="entry name" value="Zinc_finger_PHD-type_CS"/>
</dbReference>
<evidence type="ECO:0000256" key="11">
    <source>
        <dbReference type="ARBA" id="ARBA00022964"/>
    </source>
</evidence>
<feature type="compositionally biased region" description="Basic and acidic residues" evidence="20">
    <location>
        <begin position="1483"/>
        <end position="1493"/>
    </location>
</feature>
<keyword evidence="13" id="KW-0408">Iron</keyword>
<organism evidence="23 24">
    <name type="scientific">Lineolata rhizophorae</name>
    <dbReference type="NCBI Taxonomy" id="578093"/>
    <lineage>
        <taxon>Eukaryota</taxon>
        <taxon>Fungi</taxon>
        <taxon>Dikarya</taxon>
        <taxon>Ascomycota</taxon>
        <taxon>Pezizomycotina</taxon>
        <taxon>Dothideomycetes</taxon>
        <taxon>Dothideomycetes incertae sedis</taxon>
        <taxon>Lineolatales</taxon>
        <taxon>Lineolataceae</taxon>
        <taxon>Lineolata</taxon>
    </lineage>
</organism>
<dbReference type="PROSITE" id="PS51184">
    <property type="entry name" value="JMJC"/>
    <property type="match status" value="1"/>
</dbReference>
<feature type="region of interest" description="Disordered" evidence="20">
    <location>
        <begin position="1"/>
        <end position="56"/>
    </location>
</feature>
<dbReference type="InterPro" id="IPR011011">
    <property type="entry name" value="Znf_FYVE_PHD"/>
</dbReference>
<feature type="region of interest" description="Disordered" evidence="20">
    <location>
        <begin position="319"/>
        <end position="419"/>
    </location>
</feature>
<evidence type="ECO:0000256" key="12">
    <source>
        <dbReference type="ARBA" id="ARBA00023002"/>
    </source>
</evidence>
<dbReference type="InterPro" id="IPR001965">
    <property type="entry name" value="Znf_PHD"/>
</dbReference>
<evidence type="ECO:0000256" key="4">
    <source>
        <dbReference type="ARBA" id="ARBA00008037"/>
    </source>
</evidence>
<evidence type="ECO:0000256" key="8">
    <source>
        <dbReference type="ARBA" id="ARBA00022771"/>
    </source>
</evidence>
<feature type="compositionally biased region" description="Basic and acidic residues" evidence="20">
    <location>
        <begin position="1230"/>
        <end position="1244"/>
    </location>
</feature>
<evidence type="ECO:0000256" key="1">
    <source>
        <dbReference type="ARBA" id="ARBA00001954"/>
    </source>
</evidence>
<dbReference type="InterPro" id="IPR019787">
    <property type="entry name" value="Znf_PHD-finger"/>
</dbReference>
<dbReference type="SMART" id="SM00249">
    <property type="entry name" value="PHD"/>
    <property type="match status" value="1"/>
</dbReference>
<evidence type="ECO:0000259" key="22">
    <source>
        <dbReference type="PROSITE" id="PS51184"/>
    </source>
</evidence>
<comment type="function">
    <text evidence="2">Histone demethylase that specifically demethylates 'Lys-36' of histone H3, thereby playing a central role in histone code.</text>
</comment>
<feature type="compositionally biased region" description="Basic and acidic residues" evidence="20">
    <location>
        <begin position="1451"/>
        <end position="1469"/>
    </location>
</feature>
<keyword evidence="7" id="KW-0479">Metal-binding</keyword>
<dbReference type="InterPro" id="IPR041070">
    <property type="entry name" value="JHD"/>
</dbReference>
<feature type="compositionally biased region" description="Low complexity" evidence="20">
    <location>
        <begin position="1425"/>
        <end position="1450"/>
    </location>
</feature>
<evidence type="ECO:0000256" key="16">
    <source>
        <dbReference type="ARBA" id="ARBA00023242"/>
    </source>
</evidence>
<dbReference type="InterPro" id="IPR001138">
    <property type="entry name" value="Zn2Cys6_DnaBD"/>
</dbReference>
<dbReference type="GO" id="GO:0140680">
    <property type="term" value="F:histone H3K36me/H3K36me2 demethylase activity"/>
    <property type="evidence" value="ECO:0007669"/>
    <property type="project" value="UniProtKB-EC"/>
</dbReference>
<feature type="compositionally biased region" description="Acidic residues" evidence="20">
    <location>
        <begin position="647"/>
        <end position="658"/>
    </location>
</feature>
<evidence type="ECO:0000256" key="7">
    <source>
        <dbReference type="ARBA" id="ARBA00022723"/>
    </source>
</evidence>
<accession>A0A6A6NV98</accession>
<feature type="region of interest" description="Disordered" evidence="20">
    <location>
        <begin position="1230"/>
        <end position="1298"/>
    </location>
</feature>
<evidence type="ECO:0000259" key="21">
    <source>
        <dbReference type="PROSITE" id="PS50016"/>
    </source>
</evidence>
<feature type="compositionally biased region" description="Basic and acidic residues" evidence="20">
    <location>
        <begin position="1333"/>
        <end position="1343"/>
    </location>
</feature>
<dbReference type="SUPFAM" id="SSF51197">
    <property type="entry name" value="Clavaminate synthase-like"/>
    <property type="match status" value="1"/>
</dbReference>